<dbReference type="AlphaFoldDB" id="A0A9X2HLZ5"/>
<feature type="chain" id="PRO_5040837783" evidence="1">
    <location>
        <begin position="33"/>
        <end position="1170"/>
    </location>
</feature>
<feature type="domain" description="Autotransporter" evidence="3">
    <location>
        <begin position="894"/>
        <end position="1170"/>
    </location>
</feature>
<dbReference type="PROSITE" id="PS50240">
    <property type="entry name" value="TRYPSIN_DOM"/>
    <property type="match status" value="1"/>
</dbReference>
<evidence type="ECO:0000256" key="1">
    <source>
        <dbReference type="SAM" id="SignalP"/>
    </source>
</evidence>
<dbReference type="InterPro" id="IPR009003">
    <property type="entry name" value="Peptidase_S1_PA"/>
</dbReference>
<dbReference type="GO" id="GO:0006508">
    <property type="term" value="P:proteolysis"/>
    <property type="evidence" value="ECO:0007669"/>
    <property type="project" value="InterPro"/>
</dbReference>
<dbReference type="Gene3D" id="2.40.10.10">
    <property type="entry name" value="Trypsin-like serine proteases"/>
    <property type="match status" value="1"/>
</dbReference>
<dbReference type="GO" id="GO:0004252">
    <property type="term" value="F:serine-type endopeptidase activity"/>
    <property type="evidence" value="ECO:0007669"/>
    <property type="project" value="InterPro"/>
</dbReference>
<keyword evidence="5" id="KW-1185">Reference proteome</keyword>
<dbReference type="EMBL" id="JAMLDX010000003">
    <property type="protein sequence ID" value="MCP3729753.1"/>
    <property type="molecule type" value="Genomic_DNA"/>
</dbReference>
<comment type="caution">
    <text evidence="4">The sequence shown here is derived from an EMBL/GenBank/DDBJ whole genome shotgun (WGS) entry which is preliminary data.</text>
</comment>
<evidence type="ECO:0000259" key="2">
    <source>
        <dbReference type="PROSITE" id="PS50240"/>
    </source>
</evidence>
<keyword evidence="1" id="KW-0732">Signal</keyword>
<dbReference type="InterPro" id="IPR001254">
    <property type="entry name" value="Trypsin_dom"/>
</dbReference>
<dbReference type="SUPFAM" id="SSF103515">
    <property type="entry name" value="Autotransporter"/>
    <property type="match status" value="1"/>
</dbReference>
<evidence type="ECO:0000259" key="3">
    <source>
        <dbReference type="PROSITE" id="PS51208"/>
    </source>
</evidence>
<evidence type="ECO:0000313" key="4">
    <source>
        <dbReference type="EMBL" id="MCP3729753.1"/>
    </source>
</evidence>
<dbReference type="SUPFAM" id="SSF50494">
    <property type="entry name" value="Trypsin-like serine proteases"/>
    <property type="match status" value="1"/>
</dbReference>
<protein>
    <submittedName>
        <fullName evidence="4">Autotransporter domain-containing protein</fullName>
    </submittedName>
</protein>
<proteinExistence type="predicted"/>
<dbReference type="SMART" id="SM00869">
    <property type="entry name" value="Autotransporter"/>
    <property type="match status" value="1"/>
</dbReference>
<dbReference type="RefSeq" id="WP_254291852.1">
    <property type="nucleotide sequence ID" value="NZ_JAMLDX010000003.1"/>
</dbReference>
<dbReference type="PROSITE" id="PS51208">
    <property type="entry name" value="AUTOTRANSPORTER"/>
    <property type="match status" value="1"/>
</dbReference>
<dbReference type="InterPro" id="IPR043504">
    <property type="entry name" value="Peptidase_S1_PA_chymotrypsin"/>
</dbReference>
<dbReference type="Pfam" id="PF03797">
    <property type="entry name" value="Autotransporter"/>
    <property type="match status" value="1"/>
</dbReference>
<sequence length="1170" mass="121242">MNFARNQRRIRTSLFLSAAGLGLTLAATPALADESDAPRLDLGAASLEAHDSRPTEAFDIAQTISAAPASQSGFISPDEAVETPQITINNNFTPVDAYDPTNVNGVGQLITDAGGGFIGLCTASLINPRTILFAAHCVNTRAATAYGAGSGGVGVGIGFETNTRANAAGQTDELVRWLLGGTGGAGRFETNRAQSFYNISQVFYDPRSLAPASCTSATSCFLEADVATAVLDSPTRDIPTWALLFSPLPTPGTINTATGTGYHVNITGYGSFGNGTTGSSTGGNFRRRAAENMLGALVSINTRNLFLFGTTGSPSRPQQLYFLDFDDPRRGQAGADPEDFNGFRDNALTREGLTGPGDSGGPLILDRTFSKPVVIGVLSGGSTFFTGQPGGSYGTQSFYQPLFLYWDWIVANNPYRYVTAVAGNRNWEDGTAWVTELDPNYNIILGGQLVNGLPTNLGGANSGNGPQFGEMCFQSPSNTPTPVSNECENITTGAARNNVPNGSSESNAPALAGVTDSSGMTLPVETAQADPGYTDTVRPLPTIANGLPGATNFTPNNVDGVRATGQIGRYYDVTLRNTGVVTLNSSVTVDRFSIMGATSQLTIASGASLNSLIEIRQNTGTIVNNGTLASPGDYLILSGLLTGTGQVNAPFTTSVLGGIAPGTVGTTGTLTFNGSLVLSSGSQYLVDLGANGTSDRIVVAGTGSTANLGGNLQISFSAATLRGGNSYTILTATSRTGTFNAPATFSAILTPTLTYTPTSVILNVTAGNYTSVVPSSNASSFAYAQLFDANRGRASSYDALYGPLDLQNAATIIATLNSLAPASESTVQTLGLATVDSNSSFVRNRLQQLDPTNLGGTLARYGQPVQVAALGFSPVGSPTIASDMAAPTMLQEGALPETMSGFVSGGYLTGDGRGMTGVVAGRDDYDGWYVGGGIETQVDDNGLIGFAFSYTNLDGTPSFAGQSVKSDAFQGTLYVKNVSASGLTVEGQVTAGLLDTRSTRTVNFLGTPYTLRGDDQALIVSSELTVGQDFGGDSFEATPRAGVRMTHIGFGSALESGGPMALDLRRQAFDSFQGRAGLTLGGKGAFRPYVTGTYVHEFNDQPGFVRANLVGGAGNGVLFALNGDDKDWAEISGGITFRTGTVDLSLAADTTLFRDDLSAQTYRGSVTFHF</sequence>
<evidence type="ECO:0000313" key="5">
    <source>
        <dbReference type="Proteomes" id="UP001139451"/>
    </source>
</evidence>
<dbReference type="InterPro" id="IPR036709">
    <property type="entry name" value="Autotransporte_beta_dom_sf"/>
</dbReference>
<accession>A0A9X2HLZ5</accession>
<name>A0A9X2HLZ5_9SPHN</name>
<dbReference type="Proteomes" id="UP001139451">
    <property type="component" value="Unassembled WGS sequence"/>
</dbReference>
<feature type="signal peptide" evidence="1">
    <location>
        <begin position="1"/>
        <end position="32"/>
    </location>
</feature>
<gene>
    <name evidence="4" type="ORF">M9978_04855</name>
</gene>
<reference evidence="4" key="1">
    <citation type="submission" date="2022-05" db="EMBL/GenBank/DDBJ databases">
        <title>Sphingomonas sp. strain MG17 Genome sequencing and assembly.</title>
        <authorList>
            <person name="Kim I."/>
        </authorList>
    </citation>
    <scope>NUCLEOTIDE SEQUENCE</scope>
    <source>
        <strain evidence="4">MG17</strain>
    </source>
</reference>
<feature type="domain" description="Peptidase S1" evidence="2">
    <location>
        <begin position="102"/>
        <end position="414"/>
    </location>
</feature>
<organism evidence="4 5">
    <name type="scientific">Sphingomonas tagetis</name>
    <dbReference type="NCBI Taxonomy" id="2949092"/>
    <lineage>
        <taxon>Bacteria</taxon>
        <taxon>Pseudomonadati</taxon>
        <taxon>Pseudomonadota</taxon>
        <taxon>Alphaproteobacteria</taxon>
        <taxon>Sphingomonadales</taxon>
        <taxon>Sphingomonadaceae</taxon>
        <taxon>Sphingomonas</taxon>
    </lineage>
</organism>
<dbReference type="Gene3D" id="2.40.128.130">
    <property type="entry name" value="Autotransporter beta-domain"/>
    <property type="match status" value="1"/>
</dbReference>
<dbReference type="InterPro" id="IPR005546">
    <property type="entry name" value="Autotransporte_beta"/>
</dbReference>